<feature type="active site" description="Proton acceptor" evidence="4">
    <location>
        <position position="322"/>
    </location>
</feature>
<dbReference type="SUPFAM" id="SSF53335">
    <property type="entry name" value="S-adenosyl-L-methionine-dependent methyltransferases"/>
    <property type="match status" value="1"/>
</dbReference>
<dbReference type="InParanoid" id="A0A2J6SJL2"/>
<dbReference type="InterPro" id="IPR029063">
    <property type="entry name" value="SAM-dependent_MTases_sf"/>
</dbReference>
<dbReference type="InterPro" id="IPR016461">
    <property type="entry name" value="COMT-like"/>
</dbReference>
<dbReference type="OrthoDB" id="2410195at2759"/>
<evidence type="ECO:0000259" key="5">
    <source>
        <dbReference type="Pfam" id="PF00891"/>
    </source>
</evidence>
<dbReference type="RefSeq" id="XP_024727837.1">
    <property type="nucleotide sequence ID" value="XM_024878655.1"/>
</dbReference>
<dbReference type="PANTHER" id="PTHR43712:SF1">
    <property type="entry name" value="HYPOTHETICAL O-METHYLTRANSFERASE (EUROFUNG)-RELATED"/>
    <property type="match status" value="1"/>
</dbReference>
<evidence type="ECO:0000313" key="7">
    <source>
        <dbReference type="EMBL" id="PMD50933.1"/>
    </source>
</evidence>
<dbReference type="PIRSF" id="PIRSF005739">
    <property type="entry name" value="O-mtase"/>
    <property type="match status" value="1"/>
</dbReference>
<evidence type="ECO:0000256" key="3">
    <source>
        <dbReference type="ARBA" id="ARBA00022691"/>
    </source>
</evidence>
<keyword evidence="2" id="KW-0808">Transferase</keyword>
<dbReference type="InterPro" id="IPR012967">
    <property type="entry name" value="COMT_dimerisation"/>
</dbReference>
<dbReference type="InterPro" id="IPR001077">
    <property type="entry name" value="COMT_C"/>
</dbReference>
<evidence type="ECO:0000256" key="4">
    <source>
        <dbReference type="PIRSR" id="PIRSR005739-1"/>
    </source>
</evidence>
<dbReference type="Gene3D" id="1.10.10.10">
    <property type="entry name" value="Winged helix-like DNA-binding domain superfamily/Winged helix DNA-binding domain"/>
    <property type="match status" value="1"/>
</dbReference>
<dbReference type="Pfam" id="PF00891">
    <property type="entry name" value="Methyltransf_2"/>
    <property type="match status" value="1"/>
</dbReference>
<name>A0A2J6SJL2_9HELO</name>
<proteinExistence type="predicted"/>
<dbReference type="GO" id="GO:0032259">
    <property type="term" value="P:methylation"/>
    <property type="evidence" value="ECO:0007669"/>
    <property type="project" value="UniProtKB-KW"/>
</dbReference>
<dbReference type="InterPro" id="IPR036390">
    <property type="entry name" value="WH_DNA-bd_sf"/>
</dbReference>
<dbReference type="InterPro" id="IPR036388">
    <property type="entry name" value="WH-like_DNA-bd_sf"/>
</dbReference>
<accession>A0A2J6SJL2</accession>
<dbReference type="GO" id="GO:0046983">
    <property type="term" value="F:protein dimerization activity"/>
    <property type="evidence" value="ECO:0007669"/>
    <property type="project" value="InterPro"/>
</dbReference>
<protein>
    <submittedName>
        <fullName evidence="7">O-methyltransferas-like protein</fullName>
    </submittedName>
</protein>
<dbReference type="PANTHER" id="PTHR43712">
    <property type="entry name" value="PUTATIVE (AFU_ORTHOLOGUE AFUA_4G14580)-RELATED"/>
    <property type="match status" value="1"/>
</dbReference>
<evidence type="ECO:0000313" key="8">
    <source>
        <dbReference type="Proteomes" id="UP000235371"/>
    </source>
</evidence>
<dbReference type="Proteomes" id="UP000235371">
    <property type="component" value="Unassembled WGS sequence"/>
</dbReference>
<feature type="domain" description="O-methyltransferase dimerisation" evidence="6">
    <location>
        <begin position="78"/>
        <end position="148"/>
    </location>
</feature>
<keyword evidence="3" id="KW-0949">S-adenosyl-L-methionine</keyword>
<gene>
    <name evidence="7" type="ORF">K444DRAFT_601099</name>
</gene>
<dbReference type="AlphaFoldDB" id="A0A2J6SJL2"/>
<dbReference type="Gene3D" id="3.40.50.150">
    <property type="entry name" value="Vaccinia Virus protein VP39"/>
    <property type="match status" value="1"/>
</dbReference>
<sequence length="412" mass="45381">MDKEAAAQQIAAITKSLEDAQKDLRLYASAIENGSGTDLESIGKVSSTHTNLIASVRNLNRSARGPVDMVFAQIEAVAYTGAVRALVEMGIFEALPLDGSSLSADVLAEKLDVEKDLLVRLMRVAIPELFAEPKPHEYAHTPYSMVYLHPGIRGAFKLMLGEYTPVFNQLSEFFKSNGWKSPQDEHNNPYTFTHRTNGLTMWEHVKLDPVYFADWNAAMNAQGLATSFAISIFPFHSELSKLETTEASMLVVDVGGGLGHATMQIKGLIGDVKGKVILQDRPEVLDDIKEDLGAGIEKMGHDFFTPNPVKGASIYYIRRCLHDWNDAKCIEILKNISCSMTEKSRLLIAEIALPTTGVDVEGAWMDLTMMSFTGRERTEEQWAGLLTAAGLRLEKTHGLAGTHYGVVEAYLK</sequence>
<dbReference type="Pfam" id="PF08100">
    <property type="entry name" value="Dimerisation"/>
    <property type="match status" value="1"/>
</dbReference>
<dbReference type="SUPFAM" id="SSF46785">
    <property type="entry name" value="Winged helix' DNA-binding domain"/>
    <property type="match status" value="1"/>
</dbReference>
<keyword evidence="8" id="KW-1185">Reference proteome</keyword>
<reference evidence="7 8" key="1">
    <citation type="submission" date="2016-04" db="EMBL/GenBank/DDBJ databases">
        <title>A degradative enzymes factory behind the ericoid mycorrhizal symbiosis.</title>
        <authorList>
            <consortium name="DOE Joint Genome Institute"/>
            <person name="Martino E."/>
            <person name="Morin E."/>
            <person name="Grelet G."/>
            <person name="Kuo A."/>
            <person name="Kohler A."/>
            <person name="Daghino S."/>
            <person name="Barry K."/>
            <person name="Choi C."/>
            <person name="Cichocki N."/>
            <person name="Clum A."/>
            <person name="Copeland A."/>
            <person name="Hainaut M."/>
            <person name="Haridas S."/>
            <person name="Labutti K."/>
            <person name="Lindquist E."/>
            <person name="Lipzen A."/>
            <person name="Khouja H.-R."/>
            <person name="Murat C."/>
            <person name="Ohm R."/>
            <person name="Olson A."/>
            <person name="Spatafora J."/>
            <person name="Veneault-Fourrey C."/>
            <person name="Henrissat B."/>
            <person name="Grigoriev I."/>
            <person name="Martin F."/>
            <person name="Perotto S."/>
        </authorList>
    </citation>
    <scope>NUCLEOTIDE SEQUENCE [LARGE SCALE GENOMIC DNA]</scope>
    <source>
        <strain evidence="7 8">E</strain>
    </source>
</reference>
<evidence type="ECO:0000256" key="2">
    <source>
        <dbReference type="ARBA" id="ARBA00022679"/>
    </source>
</evidence>
<dbReference type="EMBL" id="KZ613912">
    <property type="protein sequence ID" value="PMD50933.1"/>
    <property type="molecule type" value="Genomic_DNA"/>
</dbReference>
<keyword evidence="1" id="KW-0489">Methyltransferase</keyword>
<dbReference type="GeneID" id="36586732"/>
<organism evidence="7 8">
    <name type="scientific">Hyaloscypha bicolor E</name>
    <dbReference type="NCBI Taxonomy" id="1095630"/>
    <lineage>
        <taxon>Eukaryota</taxon>
        <taxon>Fungi</taxon>
        <taxon>Dikarya</taxon>
        <taxon>Ascomycota</taxon>
        <taxon>Pezizomycotina</taxon>
        <taxon>Leotiomycetes</taxon>
        <taxon>Helotiales</taxon>
        <taxon>Hyaloscyphaceae</taxon>
        <taxon>Hyaloscypha</taxon>
        <taxon>Hyaloscypha bicolor</taxon>
    </lineage>
</organism>
<evidence type="ECO:0000256" key="1">
    <source>
        <dbReference type="ARBA" id="ARBA00022603"/>
    </source>
</evidence>
<evidence type="ECO:0000259" key="6">
    <source>
        <dbReference type="Pfam" id="PF08100"/>
    </source>
</evidence>
<dbReference type="GO" id="GO:0008171">
    <property type="term" value="F:O-methyltransferase activity"/>
    <property type="evidence" value="ECO:0007669"/>
    <property type="project" value="InterPro"/>
</dbReference>
<feature type="domain" description="O-methyltransferase C-terminal" evidence="5">
    <location>
        <begin position="191"/>
        <end position="391"/>
    </location>
</feature>
<dbReference type="PROSITE" id="PS51683">
    <property type="entry name" value="SAM_OMT_II"/>
    <property type="match status" value="1"/>
</dbReference>